<dbReference type="EMBL" id="AGNL01002951">
    <property type="protein sequence ID" value="EJK75405.1"/>
    <property type="molecule type" value="Genomic_DNA"/>
</dbReference>
<name>K0TD83_THAOC</name>
<evidence type="ECO:0000259" key="3">
    <source>
        <dbReference type="PROSITE" id="PS50103"/>
    </source>
</evidence>
<organism evidence="4 5">
    <name type="scientific">Thalassiosira oceanica</name>
    <name type="common">Marine diatom</name>
    <dbReference type="NCBI Taxonomy" id="159749"/>
    <lineage>
        <taxon>Eukaryota</taxon>
        <taxon>Sar</taxon>
        <taxon>Stramenopiles</taxon>
        <taxon>Ochrophyta</taxon>
        <taxon>Bacillariophyta</taxon>
        <taxon>Coscinodiscophyceae</taxon>
        <taxon>Thalassiosirophycidae</taxon>
        <taxon>Thalassiosirales</taxon>
        <taxon>Thalassiosiraceae</taxon>
        <taxon>Thalassiosira</taxon>
    </lineage>
</organism>
<proteinExistence type="predicted"/>
<sequence>MLILVSDCGISFLVLFPSVLEFLSNIDHPNDAFTGGSSAHRPLLRSRASSLRFMDHERLRAYISLGAFAPTITSAFAPRSTTGRLRDHTSADAITTLAHLRPPTTGAFATTQLPAPSRPPTLHTTTAPNTLRTPGARMLSRNARSAASVSSASSAGVSHLTRRTGAMGLASGGSTIAPLRPVPEGVGYLESLAASAANSKKVTQITGGTTKAAFKSALASGNVRSFLALTTASDVMVLSAPQVVSENGTDKVVVSLSNDISDTPTCNQTSLENFAGYGYHPVSKATHDHYLQLLDGEDSKFQAPSKLYSVDENHVLRPCVETAGEFYVYLLPTNMPLNNGTVPCQGPADESLFSALGPDESLWAEVKTTSPQLYGDTQTAIIDNLAALDVPKLKTGQHHERTSSVLALTGISAADMASLSGALGAIRDQLRAASEMNKPIPRKQAAPVTDISVAASGATGATATVADADVTRKSQQNILKWVALRSGYRVDTDGTCTVLVANLDDNFRDFAAASDNAERESCMLTINQEREGAKKKNFDMIAVCAKPIDSTNLVNSLLASASFAQHPIRRREDLSNNNALRIGHFDSVTSAAQRRQDQERNNQERQGESKSLLSKANTKLPVITSVTSGSAGRAGSNLLHFFGGASTTTIPTEYHTIDSLLRPVIGLNLSQGFAAAKEDTASLVKGADHTALGMLDEITTSFLQCAHKTSNLKCFESGDFSSFDPTALLKAIDLSQKYEERLSDFITNRTPLQTSAIWLFSSDRAREEQQTRDDMRREIMREMEASGPARDRKPAARKTPPQADGRDNGPAKLARGDTAGDICTTAGVRRLTLPPLGSLSKSPCAAFLRDGYLCRFGDRCNHDHTRINDLPPEDQKAWVRHVGTSPDLKFNPARVASRIVNMPLAEAARASDVATSRRATAPQRARRSSPPPCRRGDLTSSVPRQHRPGHKAPPAPSATAVSRRPGTAHTRSCPGSKRKTAPKTAANKTKVHKAHRVSKITSLQRATSVRVAPTRTKGTPLLKAFHSQYLDSSPAAALEDNTGDSTLVPATPGDTIGNEALARALPTATHLRLMNTFGKPSKYHSFNQTGAGETCMYLFLKYGAHYLTPDELDGIRRVHPLLRHLDRMRKKSEVYDFKWLQNKDTEWAQRRTVCAQTARANLMALMHYDLDVSQLINFRGNNFTGAYRNVDVTVSILTSHNIPQYLIDAYRRVMTVGCPARFVAETSRENVLQYWRNGNNPSILTNLEKVMETMAKEARNDYVIALPHWVFRFVPHLMFTPQHYLIKPGKSGRLIFDAAYVPSPHAQNINSMTSTDTGVELACAYGDVLKRVLTRIWNLRISHPDKEIVLHASDVKSCFRQLKHHPSVAGAFSYILGDFLFIQCALAFGADFSPQSWEVIRRSAELLAERLYPDKTLRDKHRQYLDLLRFGPHLGETAGSLVPATPDSINTGTTGQDGEEPGTPHNFFVDDDIYADIFDPNAPEPTERIEQAVASGIEAIFILLGASDLSLRQDPLSWDKLQDFIVNFRGKVLGVDVCTRSLAVSVPPDYLAKTTALLKDNWAHRKSFFLREIAELTGVLCHISSCAPWLKYLMPHIYCSITSALGLSYQHLFTTQKGFRDMVKAIKRQGSQQKKRTNAELQENPEAREVAFYQSKVGKAVYNSKTRYYINRTLKAELKLLVEAFTSPWVSFSRPIAHLVDRDNSGLARGDSSLKAAGGYSIDMQFWWHVEWPEAVRQRTLLFVKNNKDNKLISINVLEYATTIINYVAATHFFTVVAPNPADPYPMVQIDADNTTAESWLIKGTTVSFIGRALGRLQCALMINNSVGAKPGHITTTDNFIADGISRVENASEADAYFASLQQDYPQLKSCRRFHPSPGLISAVTQILLDGKLDDPLQLSRTLLANLGRSTSSDS</sequence>
<gene>
    <name evidence="4" type="ORF">THAOC_02872</name>
</gene>
<evidence type="ECO:0000256" key="2">
    <source>
        <dbReference type="SAM" id="MobiDB-lite"/>
    </source>
</evidence>
<feature type="region of interest" description="Disordered" evidence="2">
    <location>
        <begin position="1441"/>
        <end position="1462"/>
    </location>
</feature>
<feature type="compositionally biased region" description="Polar residues" evidence="2">
    <location>
        <begin position="1447"/>
        <end position="1456"/>
    </location>
</feature>
<feature type="region of interest" description="Disordered" evidence="2">
    <location>
        <begin position="784"/>
        <end position="818"/>
    </location>
</feature>
<dbReference type="InterPro" id="IPR000571">
    <property type="entry name" value="Znf_CCCH"/>
</dbReference>
<reference evidence="4 5" key="1">
    <citation type="journal article" date="2012" name="Genome Biol.">
        <title>Genome and low-iron response of an oceanic diatom adapted to chronic iron limitation.</title>
        <authorList>
            <person name="Lommer M."/>
            <person name="Specht M."/>
            <person name="Roy A.S."/>
            <person name="Kraemer L."/>
            <person name="Andreson R."/>
            <person name="Gutowska M.A."/>
            <person name="Wolf J."/>
            <person name="Bergner S.V."/>
            <person name="Schilhabel M.B."/>
            <person name="Klostermeier U.C."/>
            <person name="Beiko R.G."/>
            <person name="Rosenstiel P."/>
            <person name="Hippler M."/>
            <person name="Laroche J."/>
        </authorList>
    </citation>
    <scope>NUCLEOTIDE SEQUENCE [LARGE SCALE GENOMIC DNA]</scope>
    <source>
        <strain evidence="4 5">CCMP1005</strain>
    </source>
</reference>
<dbReference type="PROSITE" id="PS50103">
    <property type="entry name" value="ZF_C3H1"/>
    <property type="match status" value="1"/>
</dbReference>
<feature type="compositionally biased region" description="Basic and acidic residues" evidence="2">
    <location>
        <begin position="784"/>
        <end position="794"/>
    </location>
</feature>
<feature type="compositionally biased region" description="Basic residues" evidence="2">
    <location>
        <begin position="989"/>
        <end position="998"/>
    </location>
</feature>
<feature type="compositionally biased region" description="Low complexity" evidence="2">
    <location>
        <begin position="914"/>
        <end position="923"/>
    </location>
</feature>
<keyword evidence="1" id="KW-0863">Zinc-finger</keyword>
<feature type="compositionally biased region" description="Basic and acidic residues" evidence="2">
    <location>
        <begin position="594"/>
        <end position="608"/>
    </location>
</feature>
<dbReference type="GO" id="GO:0008270">
    <property type="term" value="F:zinc ion binding"/>
    <property type="evidence" value="ECO:0007669"/>
    <property type="project" value="UniProtKB-KW"/>
</dbReference>
<dbReference type="Proteomes" id="UP000266841">
    <property type="component" value="Unassembled WGS sequence"/>
</dbReference>
<feature type="region of interest" description="Disordered" evidence="2">
    <location>
        <begin position="908"/>
        <end position="1012"/>
    </location>
</feature>
<feature type="domain" description="C3H1-type" evidence="3">
    <location>
        <begin position="838"/>
        <end position="867"/>
    </location>
</feature>
<evidence type="ECO:0000313" key="5">
    <source>
        <dbReference type="Proteomes" id="UP000266841"/>
    </source>
</evidence>
<feature type="zinc finger region" description="C3H1-type" evidence="1">
    <location>
        <begin position="838"/>
        <end position="867"/>
    </location>
</feature>
<comment type="caution">
    <text evidence="4">The sequence shown here is derived from an EMBL/GenBank/DDBJ whole genome shotgun (WGS) entry which is preliminary data.</text>
</comment>
<evidence type="ECO:0000256" key="1">
    <source>
        <dbReference type="PROSITE-ProRule" id="PRU00723"/>
    </source>
</evidence>
<feature type="region of interest" description="Disordered" evidence="2">
    <location>
        <begin position="586"/>
        <end position="614"/>
    </location>
</feature>
<keyword evidence="1" id="KW-0479">Metal-binding</keyword>
<keyword evidence="1" id="KW-0862">Zinc</keyword>
<evidence type="ECO:0000313" key="4">
    <source>
        <dbReference type="EMBL" id="EJK75405.1"/>
    </source>
</evidence>
<keyword evidence="5" id="KW-1185">Reference proteome</keyword>
<feature type="region of interest" description="Disordered" evidence="2">
    <location>
        <begin position="111"/>
        <end position="135"/>
    </location>
</feature>
<accession>K0TD83</accession>
<protein>
    <recommendedName>
        <fullName evidence="3">C3H1-type domain-containing protein</fullName>
    </recommendedName>
</protein>
<feature type="compositionally biased region" description="Polar residues" evidence="2">
    <location>
        <begin position="122"/>
        <end position="132"/>
    </location>
</feature>